<proteinExistence type="predicted"/>
<reference evidence="3 4" key="1">
    <citation type="journal article" date="2011" name="Front. Microbiol.">
        <title>Genomic signatures of strain selection and enhancement in Bacillus atrophaeus var. globigii, a historical biowarfare simulant.</title>
        <authorList>
            <person name="Gibbons H.S."/>
            <person name="Broomall S.M."/>
            <person name="McNew L.A."/>
            <person name="Daligault H."/>
            <person name="Chapman C."/>
            <person name="Bruce D."/>
            <person name="Karavis M."/>
            <person name="Krepps M."/>
            <person name="McGregor P.A."/>
            <person name="Hong C."/>
            <person name="Park K.H."/>
            <person name="Akmal A."/>
            <person name="Feldman A."/>
            <person name="Lin J.S."/>
            <person name="Chang W.E."/>
            <person name="Higgs B.W."/>
            <person name="Demirev P."/>
            <person name="Lindquist J."/>
            <person name="Liem A."/>
            <person name="Fochler E."/>
            <person name="Read T.D."/>
            <person name="Tapia R."/>
            <person name="Johnson S."/>
            <person name="Bishop-Lilly K.A."/>
            <person name="Detter C."/>
            <person name="Han C."/>
            <person name="Sozhamannan S."/>
            <person name="Rosenzweig C.N."/>
            <person name="Skowronski E.W."/>
        </authorList>
    </citation>
    <scope>NUCLEOTIDE SEQUENCE [LARGE SCALE GENOMIC DNA]</scope>
    <source>
        <strain evidence="3 4">Y4G10-17</strain>
    </source>
</reference>
<dbReference type="RefSeq" id="WP_126797917.1">
    <property type="nucleotide sequence ID" value="NZ_PIPO01000001.1"/>
</dbReference>
<protein>
    <recommendedName>
        <fullName evidence="2">DUF4234 domain-containing protein</fullName>
    </recommendedName>
</protein>
<feature type="domain" description="DUF4234" evidence="2">
    <location>
        <begin position="14"/>
        <end position="115"/>
    </location>
</feature>
<evidence type="ECO:0000256" key="1">
    <source>
        <dbReference type="SAM" id="Phobius"/>
    </source>
</evidence>
<evidence type="ECO:0000313" key="4">
    <source>
        <dbReference type="Proteomes" id="UP000287823"/>
    </source>
</evidence>
<dbReference type="InterPro" id="IPR025328">
    <property type="entry name" value="DUF4234"/>
</dbReference>
<comment type="caution">
    <text evidence="3">The sequence shown here is derived from an EMBL/GenBank/DDBJ whole genome shotgun (WGS) entry which is preliminary data.</text>
</comment>
<keyword evidence="1" id="KW-0812">Transmembrane</keyword>
<accession>A0A432WMG2</accession>
<dbReference type="Proteomes" id="UP000287823">
    <property type="component" value="Unassembled WGS sequence"/>
</dbReference>
<keyword evidence="1" id="KW-0472">Membrane</keyword>
<dbReference type="Pfam" id="PF14018">
    <property type="entry name" value="DUF4234"/>
    <property type="match status" value="1"/>
</dbReference>
<feature type="transmembrane region" description="Helical" evidence="1">
    <location>
        <begin position="85"/>
        <end position="109"/>
    </location>
</feature>
<gene>
    <name evidence="3" type="ORF">CWE14_02455</name>
</gene>
<organism evidence="3 4">
    <name type="scientific">Aliidiomarina soli</name>
    <dbReference type="NCBI Taxonomy" id="1928574"/>
    <lineage>
        <taxon>Bacteria</taxon>
        <taxon>Pseudomonadati</taxon>
        <taxon>Pseudomonadota</taxon>
        <taxon>Gammaproteobacteria</taxon>
        <taxon>Alteromonadales</taxon>
        <taxon>Idiomarinaceae</taxon>
        <taxon>Aliidiomarina</taxon>
    </lineage>
</organism>
<sequence>MKEIKSIGKLKEQSTWRLFALGVITLGVYFAFYIKRQTAKINDMVDEHKQISTAFVNAIIAMSFISLFLLFASMPFLMVTPQSEIHPVVAISDLSNFICGIMLLVWAIIARNTLNSAYEISKTDDEWFHGLWTVLFTTMYFNYHVNRIGEQHAEKTATAGS</sequence>
<feature type="transmembrane region" description="Helical" evidence="1">
    <location>
        <begin position="16"/>
        <end position="34"/>
    </location>
</feature>
<dbReference type="AlphaFoldDB" id="A0A432WMG2"/>
<keyword evidence="4" id="KW-1185">Reference proteome</keyword>
<name>A0A432WMG2_9GAMM</name>
<evidence type="ECO:0000313" key="3">
    <source>
        <dbReference type="EMBL" id="RUO34879.1"/>
    </source>
</evidence>
<feature type="transmembrane region" description="Helical" evidence="1">
    <location>
        <begin position="55"/>
        <end position="79"/>
    </location>
</feature>
<dbReference type="EMBL" id="PIPO01000001">
    <property type="protein sequence ID" value="RUO34879.1"/>
    <property type="molecule type" value="Genomic_DNA"/>
</dbReference>
<keyword evidence="1" id="KW-1133">Transmembrane helix</keyword>
<evidence type="ECO:0000259" key="2">
    <source>
        <dbReference type="Pfam" id="PF14018"/>
    </source>
</evidence>